<protein>
    <recommendedName>
        <fullName evidence="3">histidine kinase</fullName>
        <ecNumber evidence="3">2.7.13.3</ecNumber>
    </recommendedName>
</protein>
<feature type="domain" description="Histidine kinase" evidence="14">
    <location>
        <begin position="239"/>
        <end position="457"/>
    </location>
</feature>
<dbReference type="FunFam" id="1.10.287.130:FF:000035">
    <property type="entry name" value="Two-component sensor histidine kinase"/>
    <property type="match status" value="1"/>
</dbReference>
<evidence type="ECO:0000256" key="6">
    <source>
        <dbReference type="ARBA" id="ARBA00022692"/>
    </source>
</evidence>
<keyword evidence="5" id="KW-0808">Transferase</keyword>
<keyword evidence="12 13" id="KW-0472">Membrane</keyword>
<comment type="catalytic activity">
    <reaction evidence="1">
        <text>ATP + protein L-histidine = ADP + protein N-phospho-L-histidine.</text>
        <dbReference type="EC" id="2.7.13.3"/>
    </reaction>
</comment>
<keyword evidence="7" id="KW-0547">Nucleotide-binding</keyword>
<evidence type="ECO:0000256" key="1">
    <source>
        <dbReference type="ARBA" id="ARBA00000085"/>
    </source>
</evidence>
<dbReference type="EMBL" id="CP069798">
    <property type="protein sequence ID" value="QRQ82690.1"/>
    <property type="molecule type" value="Genomic_DNA"/>
</dbReference>
<evidence type="ECO:0000256" key="2">
    <source>
        <dbReference type="ARBA" id="ARBA00004141"/>
    </source>
</evidence>
<feature type="transmembrane region" description="Helical" evidence="13">
    <location>
        <begin position="157"/>
        <end position="179"/>
    </location>
</feature>
<evidence type="ECO:0000256" key="8">
    <source>
        <dbReference type="ARBA" id="ARBA00022777"/>
    </source>
</evidence>
<keyword evidence="11" id="KW-0902">Two-component regulatory system</keyword>
<dbReference type="CDD" id="cd00082">
    <property type="entry name" value="HisKA"/>
    <property type="match status" value="1"/>
</dbReference>
<dbReference type="Pfam" id="PF00512">
    <property type="entry name" value="HisKA"/>
    <property type="match status" value="1"/>
</dbReference>
<feature type="domain" description="HAMP" evidence="15">
    <location>
        <begin position="180"/>
        <end position="231"/>
    </location>
</feature>
<dbReference type="Gene3D" id="1.10.287.130">
    <property type="match status" value="1"/>
</dbReference>
<name>A0A892ZJP8_9NEIS</name>
<dbReference type="GO" id="GO:0005886">
    <property type="term" value="C:plasma membrane"/>
    <property type="evidence" value="ECO:0007669"/>
    <property type="project" value="TreeGrafter"/>
</dbReference>
<sequence length="457" mass="50679">MKATTAIAQRLFWYLGLSLPILWLATAAFSAVAVLHEINEAGDSQMSQLARQLLHVPVPDGATTILPELKLPKAQRGQADDDEMGFALWRADGTLLLADESGSQLPYRAEYQGFDNLGHWWQSKSWRVIYLRNPDNGTSVAVAARWKERLETVGNALLIQIILSLLALPLMLWLLVWAVRRGMQPLHQLADELHRRDADSLQAVSTNVPAEAAPMVNALNQLLQRMQAALAREQRFTADAAHELRSPLAALKVQTEVLALTHEPDEQQQRLAAIRHGIDRAGHLVDQLLTLSRLDPLKAPPYTAAVSWQRISEQALQSVNLVAREQHIRLQRHLCADSWADVLPCSGDEMLLGLLLRNLLDNAVRYSPPHNQVQLYLHPDYIDICDHGGGVAAADLHRIRERFFRPPGQSQTGSGLGLSIADTIARLHGLSIDLDNLPASENTPAGLRARIRMDTAT</sequence>
<proteinExistence type="predicted"/>
<dbReference type="KEGG" id="ptes:JQU52_04700"/>
<evidence type="ECO:0000256" key="7">
    <source>
        <dbReference type="ARBA" id="ARBA00022741"/>
    </source>
</evidence>
<keyword evidence="8 16" id="KW-0418">Kinase</keyword>
<dbReference type="PROSITE" id="PS50109">
    <property type="entry name" value="HIS_KIN"/>
    <property type="match status" value="1"/>
</dbReference>
<dbReference type="GO" id="GO:0000155">
    <property type="term" value="F:phosphorelay sensor kinase activity"/>
    <property type="evidence" value="ECO:0007669"/>
    <property type="project" value="InterPro"/>
</dbReference>
<dbReference type="PANTHER" id="PTHR45436">
    <property type="entry name" value="SENSOR HISTIDINE KINASE YKOH"/>
    <property type="match status" value="1"/>
</dbReference>
<evidence type="ECO:0000256" key="4">
    <source>
        <dbReference type="ARBA" id="ARBA00022553"/>
    </source>
</evidence>
<dbReference type="EC" id="2.7.13.3" evidence="3"/>
<evidence type="ECO:0000256" key="10">
    <source>
        <dbReference type="ARBA" id="ARBA00022989"/>
    </source>
</evidence>
<dbReference type="Proteomes" id="UP000653156">
    <property type="component" value="Chromosome"/>
</dbReference>
<dbReference type="InterPro" id="IPR050428">
    <property type="entry name" value="TCS_sensor_his_kinase"/>
</dbReference>
<dbReference type="AlphaFoldDB" id="A0A892ZJP8"/>
<dbReference type="SUPFAM" id="SSF47384">
    <property type="entry name" value="Homodimeric domain of signal transducing histidine kinase"/>
    <property type="match status" value="1"/>
</dbReference>
<keyword evidence="10 13" id="KW-1133">Transmembrane helix</keyword>
<dbReference type="InterPro" id="IPR003594">
    <property type="entry name" value="HATPase_dom"/>
</dbReference>
<keyword evidence="4" id="KW-0597">Phosphoprotein</keyword>
<comment type="subcellular location">
    <subcellularLocation>
        <location evidence="2">Membrane</location>
        <topology evidence="2">Multi-pass membrane protein</topology>
    </subcellularLocation>
</comment>
<dbReference type="RefSeq" id="WP_230339978.1">
    <property type="nucleotide sequence ID" value="NZ_CP069798.1"/>
</dbReference>
<keyword evidence="17" id="KW-1185">Reference proteome</keyword>
<evidence type="ECO:0000313" key="17">
    <source>
        <dbReference type="Proteomes" id="UP000653156"/>
    </source>
</evidence>
<dbReference type="InterPro" id="IPR036097">
    <property type="entry name" value="HisK_dim/P_sf"/>
</dbReference>
<dbReference type="PANTHER" id="PTHR45436:SF14">
    <property type="entry name" value="SENSOR PROTEIN QSEC"/>
    <property type="match status" value="1"/>
</dbReference>
<dbReference type="InterPro" id="IPR005467">
    <property type="entry name" value="His_kinase_dom"/>
</dbReference>
<dbReference type="Gene3D" id="1.20.5.1040">
    <property type="entry name" value="Sensor protein qsec"/>
    <property type="match status" value="1"/>
</dbReference>
<dbReference type="PROSITE" id="PS50885">
    <property type="entry name" value="HAMP"/>
    <property type="match status" value="1"/>
</dbReference>
<keyword evidence="9" id="KW-0067">ATP-binding</keyword>
<accession>A0A892ZJP8</accession>
<evidence type="ECO:0000256" key="5">
    <source>
        <dbReference type="ARBA" id="ARBA00022679"/>
    </source>
</evidence>
<keyword evidence="6 13" id="KW-0812">Transmembrane</keyword>
<evidence type="ECO:0000256" key="9">
    <source>
        <dbReference type="ARBA" id="ARBA00022840"/>
    </source>
</evidence>
<dbReference type="SMART" id="SM00387">
    <property type="entry name" value="HATPase_c"/>
    <property type="match status" value="1"/>
</dbReference>
<gene>
    <name evidence="16" type="ORF">JQU52_04700</name>
</gene>
<evidence type="ECO:0000259" key="14">
    <source>
        <dbReference type="PROSITE" id="PS50109"/>
    </source>
</evidence>
<dbReference type="GO" id="GO:0005524">
    <property type="term" value="F:ATP binding"/>
    <property type="evidence" value="ECO:0007669"/>
    <property type="project" value="UniProtKB-KW"/>
</dbReference>
<dbReference type="Pfam" id="PF02518">
    <property type="entry name" value="HATPase_c"/>
    <property type="match status" value="1"/>
</dbReference>
<dbReference type="Gene3D" id="3.30.565.10">
    <property type="entry name" value="Histidine kinase-like ATPase, C-terminal domain"/>
    <property type="match status" value="1"/>
</dbReference>
<dbReference type="SUPFAM" id="SSF55874">
    <property type="entry name" value="ATPase domain of HSP90 chaperone/DNA topoisomerase II/histidine kinase"/>
    <property type="match status" value="1"/>
</dbReference>
<evidence type="ECO:0000259" key="15">
    <source>
        <dbReference type="PROSITE" id="PS50885"/>
    </source>
</evidence>
<dbReference type="InterPro" id="IPR036890">
    <property type="entry name" value="HATPase_C_sf"/>
</dbReference>
<evidence type="ECO:0000256" key="11">
    <source>
        <dbReference type="ARBA" id="ARBA00023012"/>
    </source>
</evidence>
<evidence type="ECO:0000313" key="16">
    <source>
        <dbReference type="EMBL" id="QRQ82690.1"/>
    </source>
</evidence>
<reference evidence="16" key="1">
    <citation type="submission" date="2021-02" db="EMBL/GenBank/DDBJ databases">
        <title>Neisseriaceae sp. 26B isolated from the cloaca of a Common Toad-headed Turtle (Mesoclemmys nasuta).</title>
        <authorList>
            <person name="Spergser J."/>
            <person name="Busse H.-J."/>
        </authorList>
    </citation>
    <scope>NUCLEOTIDE SEQUENCE</scope>
    <source>
        <strain evidence="16">26B</strain>
    </source>
</reference>
<evidence type="ECO:0000256" key="3">
    <source>
        <dbReference type="ARBA" id="ARBA00012438"/>
    </source>
</evidence>
<dbReference type="InterPro" id="IPR003661">
    <property type="entry name" value="HisK_dim/P_dom"/>
</dbReference>
<evidence type="ECO:0000256" key="12">
    <source>
        <dbReference type="ARBA" id="ARBA00023136"/>
    </source>
</evidence>
<dbReference type="SMART" id="SM00388">
    <property type="entry name" value="HisKA"/>
    <property type="match status" value="1"/>
</dbReference>
<evidence type="ECO:0000256" key="13">
    <source>
        <dbReference type="SAM" id="Phobius"/>
    </source>
</evidence>
<feature type="transmembrane region" description="Helical" evidence="13">
    <location>
        <begin position="12"/>
        <end position="36"/>
    </location>
</feature>
<organism evidence="16 17">
    <name type="scientific">Paralysiella testudinis</name>
    <dbReference type="NCBI Taxonomy" id="2809020"/>
    <lineage>
        <taxon>Bacteria</taxon>
        <taxon>Pseudomonadati</taxon>
        <taxon>Pseudomonadota</taxon>
        <taxon>Betaproteobacteria</taxon>
        <taxon>Neisseriales</taxon>
        <taxon>Neisseriaceae</taxon>
        <taxon>Paralysiella</taxon>
    </lineage>
</organism>
<dbReference type="InterPro" id="IPR003660">
    <property type="entry name" value="HAMP_dom"/>
</dbReference>